<feature type="transmembrane region" description="Helical" evidence="6">
    <location>
        <begin position="358"/>
        <end position="380"/>
    </location>
</feature>
<sequence>MNISDVREENDSNRDLHVYDEKKLTVLTDDGDCDGHNNGDGAASKEDAKTANSSFLHSVINMTWPIINSIGLGKGWMGIFFRSHRVWGIMCIHLRLLGKCIKKDEKIKSYPDIGNHAFGSTGKIVATTFIYMEVFMAPVSFTIALNDNLATVFDGKHLHISWTHLSTTKFLTIVAVIVAMPTLWLKDLSKISFLSVVAFGGVKANRSIPVFRLQYIPAISGLYVFSFSAHVVAPNLYRAMKDPSKFTKVSVVSFTIVTIFYGTIALVGAKLFGPDVKLQITLNMPKHLIITKIALWATVLAPLTKYAFAIVPAASLYDRKLPSSMSSKARLVIRGAIGSMLLMFVLILALAVPYFEQVLGLTGSLVSISLSIIFPCAFYAKMFWSQISYPSLVLNVILIVLSSILGVLGTISSSKSLVSIFVKKSANAS</sequence>
<organism evidence="8 9">
    <name type="scientific">Papaver somniferum</name>
    <name type="common">Opium poppy</name>
    <dbReference type="NCBI Taxonomy" id="3469"/>
    <lineage>
        <taxon>Eukaryota</taxon>
        <taxon>Viridiplantae</taxon>
        <taxon>Streptophyta</taxon>
        <taxon>Embryophyta</taxon>
        <taxon>Tracheophyta</taxon>
        <taxon>Spermatophyta</taxon>
        <taxon>Magnoliopsida</taxon>
        <taxon>Ranunculales</taxon>
        <taxon>Papaveraceae</taxon>
        <taxon>Papaveroideae</taxon>
        <taxon>Papaver</taxon>
    </lineage>
</organism>
<feature type="transmembrane region" description="Helical" evidence="6">
    <location>
        <begin position="392"/>
        <end position="411"/>
    </location>
</feature>
<keyword evidence="5 6" id="KW-0472">Membrane</keyword>
<evidence type="ECO:0000256" key="6">
    <source>
        <dbReference type="SAM" id="Phobius"/>
    </source>
</evidence>
<dbReference type="Proteomes" id="UP000316621">
    <property type="component" value="Chromosome 1"/>
</dbReference>
<dbReference type="OMA" id="HISWTHL"/>
<dbReference type="InterPro" id="IPR013057">
    <property type="entry name" value="AA_transpt_TM"/>
</dbReference>
<keyword evidence="4 6" id="KW-1133">Transmembrane helix</keyword>
<proteinExistence type="predicted"/>
<comment type="subcellular location">
    <subcellularLocation>
        <location evidence="1">Membrane</location>
        <topology evidence="1">Multi-pass membrane protein</topology>
    </subcellularLocation>
</comment>
<evidence type="ECO:0000256" key="2">
    <source>
        <dbReference type="ARBA" id="ARBA00022692"/>
    </source>
</evidence>
<keyword evidence="2 6" id="KW-0812">Transmembrane</keyword>
<feature type="transmembrane region" description="Helical" evidence="6">
    <location>
        <begin position="166"/>
        <end position="185"/>
    </location>
</feature>
<dbReference type="EMBL" id="CM010715">
    <property type="protein sequence ID" value="RZC47424.1"/>
    <property type="molecule type" value="Genomic_DNA"/>
</dbReference>
<feature type="transmembrane region" description="Helical" evidence="6">
    <location>
        <begin position="249"/>
        <end position="273"/>
    </location>
</feature>
<protein>
    <recommendedName>
        <fullName evidence="7">Amino acid transporter transmembrane domain-containing protein</fullName>
    </recommendedName>
</protein>
<feature type="domain" description="Amino acid transporter transmembrane" evidence="7">
    <location>
        <begin position="75"/>
        <end position="411"/>
    </location>
</feature>
<name>A0A4Y7IEX2_PAPSO</name>
<evidence type="ECO:0000313" key="8">
    <source>
        <dbReference type="EMBL" id="RZC47424.1"/>
    </source>
</evidence>
<feature type="transmembrane region" description="Helical" evidence="6">
    <location>
        <begin position="293"/>
        <end position="311"/>
    </location>
</feature>
<dbReference type="AlphaFoldDB" id="A0A4Y7IEX2"/>
<keyword evidence="9" id="KW-1185">Reference proteome</keyword>
<dbReference type="GO" id="GO:0005774">
    <property type="term" value="C:vacuolar membrane"/>
    <property type="evidence" value="ECO:0007669"/>
    <property type="project" value="TreeGrafter"/>
</dbReference>
<accession>A0A4Y7IEX2</accession>
<keyword evidence="3" id="KW-0029">Amino-acid transport</keyword>
<feature type="transmembrane region" description="Helical" evidence="6">
    <location>
        <begin position="215"/>
        <end position="237"/>
    </location>
</feature>
<feature type="transmembrane region" description="Helical" evidence="6">
    <location>
        <begin position="331"/>
        <end position="352"/>
    </location>
</feature>
<gene>
    <name evidence="8" type="ORF">C5167_040370</name>
</gene>
<dbReference type="PANTHER" id="PTHR22950:SF696">
    <property type="entry name" value="AMINO ACID TRANSPORTER TRANSMEMBRANE DOMAIN-CONTAINING PROTEIN"/>
    <property type="match status" value="1"/>
</dbReference>
<keyword evidence="3" id="KW-0813">Transport</keyword>
<evidence type="ECO:0000313" key="9">
    <source>
        <dbReference type="Proteomes" id="UP000316621"/>
    </source>
</evidence>
<evidence type="ECO:0000256" key="5">
    <source>
        <dbReference type="ARBA" id="ARBA00023136"/>
    </source>
</evidence>
<evidence type="ECO:0000256" key="4">
    <source>
        <dbReference type="ARBA" id="ARBA00022989"/>
    </source>
</evidence>
<dbReference type="GO" id="GO:0015179">
    <property type="term" value="F:L-amino acid transmembrane transporter activity"/>
    <property type="evidence" value="ECO:0007669"/>
    <property type="project" value="TreeGrafter"/>
</dbReference>
<dbReference type="Pfam" id="PF01490">
    <property type="entry name" value="Aa_trans"/>
    <property type="match status" value="1"/>
</dbReference>
<evidence type="ECO:0000256" key="1">
    <source>
        <dbReference type="ARBA" id="ARBA00004141"/>
    </source>
</evidence>
<dbReference type="PANTHER" id="PTHR22950">
    <property type="entry name" value="AMINO ACID TRANSPORTER"/>
    <property type="match status" value="1"/>
</dbReference>
<reference evidence="8 9" key="1">
    <citation type="journal article" date="2018" name="Science">
        <title>The opium poppy genome and morphinan production.</title>
        <authorList>
            <person name="Guo L."/>
            <person name="Winzer T."/>
            <person name="Yang X."/>
            <person name="Li Y."/>
            <person name="Ning Z."/>
            <person name="He Z."/>
            <person name="Teodor R."/>
            <person name="Lu Y."/>
            <person name="Bowser T.A."/>
            <person name="Graham I.A."/>
            <person name="Ye K."/>
        </authorList>
    </citation>
    <scope>NUCLEOTIDE SEQUENCE [LARGE SCALE GENOMIC DNA]</scope>
    <source>
        <strain evidence="9">cv. HN1</strain>
        <tissue evidence="8">Leaves</tissue>
    </source>
</reference>
<evidence type="ECO:0000259" key="7">
    <source>
        <dbReference type="Pfam" id="PF01490"/>
    </source>
</evidence>
<evidence type="ECO:0000256" key="3">
    <source>
        <dbReference type="ARBA" id="ARBA00022970"/>
    </source>
</evidence>
<dbReference type="Gramene" id="RZC47424">
    <property type="protein sequence ID" value="RZC47424"/>
    <property type="gene ID" value="C5167_040370"/>
</dbReference>